<feature type="transmembrane region" description="Helical" evidence="1">
    <location>
        <begin position="168"/>
        <end position="188"/>
    </location>
</feature>
<gene>
    <name evidence="2" type="ORF">H8R02_13470</name>
</gene>
<sequence length="333" mass="37075">MRQLPVTFTGDRDEWRRLARRDLLLNLLFTGFYTPIAKRRAGDWFLRHTQLHGTPIEVLPVAKSRWPVVVIVVLFIALRIATDIGFGPPLPVVIVTGLVLLPYLWRTTAARRVDGLRWRGVQLRFVAGWAEVYRASWPLFAIGMPWAVIAPRVAESSQGGELHFPPGLVAALVVLVAAALPLLVRLSFNYRRLLVTRTVAGPHSIEWDALFGRYLAIWATSALAFAVSVFPVVLGLRYAIFGTAAMPEGATGWQAIAVPLAGALLAVVLSAPARSWHEARMFSLLWNNVRVGEAARFSCTLDERAFVRERGRFDKYRVKAASVSLWVADAEKM</sequence>
<evidence type="ECO:0000256" key="1">
    <source>
        <dbReference type="SAM" id="Phobius"/>
    </source>
</evidence>
<proteinExistence type="predicted"/>
<dbReference type="EMBL" id="JACORU010000004">
    <property type="protein sequence ID" value="MBC5765471.1"/>
    <property type="molecule type" value="Genomic_DNA"/>
</dbReference>
<accession>A0A923S2L4</accession>
<dbReference type="Proteomes" id="UP000596827">
    <property type="component" value="Unassembled WGS sequence"/>
</dbReference>
<keyword evidence="1" id="KW-0812">Transmembrane</keyword>
<feature type="transmembrane region" description="Helical" evidence="1">
    <location>
        <begin position="215"/>
        <end position="240"/>
    </location>
</feature>
<protein>
    <submittedName>
        <fullName evidence="2">DUF898 family protein</fullName>
    </submittedName>
</protein>
<dbReference type="InterPro" id="IPR010295">
    <property type="entry name" value="DUF898"/>
</dbReference>
<dbReference type="AlphaFoldDB" id="A0A923S2L4"/>
<evidence type="ECO:0000313" key="2">
    <source>
        <dbReference type="EMBL" id="MBC5765471.1"/>
    </source>
</evidence>
<organism evidence="2 3">
    <name type="scientific">Ramlibacter albus</name>
    <dbReference type="NCBI Taxonomy" id="2079448"/>
    <lineage>
        <taxon>Bacteria</taxon>
        <taxon>Pseudomonadati</taxon>
        <taxon>Pseudomonadota</taxon>
        <taxon>Betaproteobacteria</taxon>
        <taxon>Burkholderiales</taxon>
        <taxon>Comamonadaceae</taxon>
        <taxon>Ramlibacter</taxon>
    </lineage>
</organism>
<name>A0A923S2L4_9BURK</name>
<dbReference type="Pfam" id="PF05987">
    <property type="entry name" value="DUF898"/>
    <property type="match status" value="1"/>
</dbReference>
<reference evidence="2" key="1">
    <citation type="submission" date="2020-08" db="EMBL/GenBank/DDBJ databases">
        <title>Ramlibacter sp. GTP1 16S ribosomal RNA gene genome sequencing and assembly.</title>
        <authorList>
            <person name="Kang M."/>
        </authorList>
    </citation>
    <scope>NUCLEOTIDE SEQUENCE</scope>
    <source>
        <strain evidence="2">GTP1</strain>
    </source>
</reference>
<keyword evidence="1" id="KW-0472">Membrane</keyword>
<feature type="transmembrane region" description="Helical" evidence="1">
    <location>
        <begin position="252"/>
        <end position="271"/>
    </location>
</feature>
<comment type="caution">
    <text evidence="2">The sequence shown here is derived from an EMBL/GenBank/DDBJ whole genome shotgun (WGS) entry which is preliminary data.</text>
</comment>
<feature type="transmembrane region" description="Helical" evidence="1">
    <location>
        <begin position="126"/>
        <end position="148"/>
    </location>
</feature>
<keyword evidence="3" id="KW-1185">Reference proteome</keyword>
<evidence type="ECO:0000313" key="3">
    <source>
        <dbReference type="Proteomes" id="UP000596827"/>
    </source>
</evidence>
<keyword evidence="1" id="KW-1133">Transmembrane helix</keyword>
<dbReference type="RefSeq" id="WP_187081938.1">
    <property type="nucleotide sequence ID" value="NZ_JACORU010000004.1"/>
</dbReference>
<feature type="transmembrane region" description="Helical" evidence="1">
    <location>
        <begin position="88"/>
        <end position="105"/>
    </location>
</feature>